<name>A0A0A9APP8_ARUDO</name>
<dbReference type="AlphaFoldDB" id="A0A0A9APP8"/>
<reference evidence="1" key="1">
    <citation type="submission" date="2014-09" db="EMBL/GenBank/DDBJ databases">
        <authorList>
            <person name="Magalhaes I.L.F."/>
            <person name="Oliveira U."/>
            <person name="Santos F.R."/>
            <person name="Vidigal T.H.D.A."/>
            <person name="Brescovit A.D."/>
            <person name="Santos A.J."/>
        </authorList>
    </citation>
    <scope>NUCLEOTIDE SEQUENCE</scope>
    <source>
        <tissue evidence="1">Shoot tissue taken approximately 20 cm above the soil surface</tissue>
    </source>
</reference>
<reference evidence="1" key="2">
    <citation type="journal article" date="2015" name="Data Brief">
        <title>Shoot transcriptome of the giant reed, Arundo donax.</title>
        <authorList>
            <person name="Barrero R.A."/>
            <person name="Guerrero F.D."/>
            <person name="Moolhuijzen P."/>
            <person name="Goolsby J.A."/>
            <person name="Tidwell J."/>
            <person name="Bellgard S.E."/>
            <person name="Bellgard M.I."/>
        </authorList>
    </citation>
    <scope>NUCLEOTIDE SEQUENCE</scope>
    <source>
        <tissue evidence="1">Shoot tissue taken approximately 20 cm above the soil surface</tissue>
    </source>
</reference>
<proteinExistence type="predicted"/>
<evidence type="ECO:0000313" key="1">
    <source>
        <dbReference type="EMBL" id="JAD50915.1"/>
    </source>
</evidence>
<accession>A0A0A9APP8</accession>
<dbReference type="EMBL" id="GBRH01246980">
    <property type="protein sequence ID" value="JAD50915.1"/>
    <property type="molecule type" value="Transcribed_RNA"/>
</dbReference>
<sequence>MYIYLSSTMLAGNHIHVAFWVIIYTINTDSTSLLLSCVFYSVKLPFSVFTLYVETNKGK</sequence>
<protein>
    <submittedName>
        <fullName evidence="1">Uncharacterized protein</fullName>
    </submittedName>
</protein>
<organism evidence="1">
    <name type="scientific">Arundo donax</name>
    <name type="common">Giant reed</name>
    <name type="synonym">Donax arundinaceus</name>
    <dbReference type="NCBI Taxonomy" id="35708"/>
    <lineage>
        <taxon>Eukaryota</taxon>
        <taxon>Viridiplantae</taxon>
        <taxon>Streptophyta</taxon>
        <taxon>Embryophyta</taxon>
        <taxon>Tracheophyta</taxon>
        <taxon>Spermatophyta</taxon>
        <taxon>Magnoliopsida</taxon>
        <taxon>Liliopsida</taxon>
        <taxon>Poales</taxon>
        <taxon>Poaceae</taxon>
        <taxon>PACMAD clade</taxon>
        <taxon>Arundinoideae</taxon>
        <taxon>Arundineae</taxon>
        <taxon>Arundo</taxon>
    </lineage>
</organism>